<protein>
    <submittedName>
        <fullName evidence="2">Uncharacterized protein</fullName>
    </submittedName>
</protein>
<dbReference type="Proteomes" id="UP000035489">
    <property type="component" value="Unassembled WGS sequence"/>
</dbReference>
<dbReference type="AlphaFoldDB" id="A0A0H1RC51"/>
<comment type="caution">
    <text evidence="2">The sequence shown here is derived from an EMBL/GenBank/DDBJ whole genome shotgun (WGS) entry which is preliminary data.</text>
</comment>
<evidence type="ECO:0000313" key="3">
    <source>
        <dbReference type="Proteomes" id="UP000035489"/>
    </source>
</evidence>
<organism evidence="2 3">
    <name type="scientific">Microvirga vignae</name>
    <dbReference type="NCBI Taxonomy" id="1225564"/>
    <lineage>
        <taxon>Bacteria</taxon>
        <taxon>Pseudomonadati</taxon>
        <taxon>Pseudomonadota</taxon>
        <taxon>Alphaproteobacteria</taxon>
        <taxon>Hyphomicrobiales</taxon>
        <taxon>Methylobacteriaceae</taxon>
        <taxon>Microvirga</taxon>
    </lineage>
</organism>
<name>A0A0H1RC51_9HYPH</name>
<feature type="region of interest" description="Disordered" evidence="1">
    <location>
        <begin position="1"/>
        <end position="77"/>
    </location>
</feature>
<dbReference type="STRING" id="1225564.AA309_27140"/>
<sequence length="77" mass="8448">MIVFPAPDEPMNLVQASGHGPKKPRETEQKPAGDPRPPKPDRPAQDQPGPISPEPDYLPEGPKDPLPRVWPAEPETQ</sequence>
<gene>
    <name evidence="2" type="ORF">AA309_27140</name>
</gene>
<evidence type="ECO:0000256" key="1">
    <source>
        <dbReference type="SAM" id="MobiDB-lite"/>
    </source>
</evidence>
<reference evidence="2 3" key="1">
    <citation type="submission" date="2015-05" db="EMBL/GenBank/DDBJ databases">
        <title>Draft genome sequence of Microvirga vignae strain BR3299, a novel nitrogen fixing bacteria isolated from Brazil semi-aired region.</title>
        <authorList>
            <person name="Zilli J.E."/>
            <person name="Passos S.R."/>
            <person name="Leite J."/>
            <person name="Baldani J.I."/>
            <person name="Xavier G.R."/>
            <person name="Rumjaneck N.G."/>
            <person name="Simoes-Araujo J.L."/>
        </authorList>
    </citation>
    <scope>NUCLEOTIDE SEQUENCE [LARGE SCALE GENOMIC DNA]</scope>
    <source>
        <strain evidence="2 3">BR3299</strain>
    </source>
</reference>
<evidence type="ECO:0000313" key="2">
    <source>
        <dbReference type="EMBL" id="KLK90187.1"/>
    </source>
</evidence>
<keyword evidence="3" id="KW-1185">Reference proteome</keyword>
<accession>A0A0H1RC51</accession>
<dbReference type="EMBL" id="LCYG01000092">
    <property type="protein sequence ID" value="KLK90187.1"/>
    <property type="molecule type" value="Genomic_DNA"/>
</dbReference>
<dbReference type="PATRIC" id="fig|1225564.3.peg.7057"/>
<proteinExistence type="predicted"/>
<feature type="compositionally biased region" description="Basic and acidic residues" evidence="1">
    <location>
        <begin position="23"/>
        <end position="44"/>
    </location>
</feature>